<comment type="caution">
    <text evidence="2">The sequence shown here is derived from an EMBL/GenBank/DDBJ whole genome shotgun (WGS) entry which is preliminary data.</text>
</comment>
<feature type="compositionally biased region" description="Basic and acidic residues" evidence="1">
    <location>
        <begin position="1"/>
        <end position="10"/>
    </location>
</feature>
<evidence type="ECO:0000313" key="2">
    <source>
        <dbReference type="EMBL" id="KAF3550497.1"/>
    </source>
</evidence>
<reference evidence="2 3" key="1">
    <citation type="journal article" date="2020" name="BMC Genomics">
        <title>Intraspecific diversification of the crop wild relative Brassica cretica Lam. using demographic model selection.</title>
        <authorList>
            <person name="Kioukis A."/>
            <person name="Michalopoulou V.A."/>
            <person name="Briers L."/>
            <person name="Pirintsos S."/>
            <person name="Studholme D.J."/>
            <person name="Pavlidis P."/>
            <person name="Sarris P.F."/>
        </authorList>
    </citation>
    <scope>NUCLEOTIDE SEQUENCE [LARGE SCALE GENOMIC DNA]</scope>
    <source>
        <strain evidence="3">cv. PFS-1207/04</strain>
    </source>
</reference>
<sequence>MDARSLRNDRPSGLVGGNAATDSFAGRSLLSDRPSGLVGCYVGTNSFAGRSLRSDRPSGLVGRYMLIDRITVALESQLKALYLVSRLKAKLMGQGNRFRVIDFRLKMLNTVN</sequence>
<accession>A0ABQ7CG91</accession>
<evidence type="ECO:0000256" key="1">
    <source>
        <dbReference type="SAM" id="MobiDB-lite"/>
    </source>
</evidence>
<feature type="region of interest" description="Disordered" evidence="1">
    <location>
        <begin position="1"/>
        <end position="22"/>
    </location>
</feature>
<dbReference type="EMBL" id="QGKV02000832">
    <property type="protein sequence ID" value="KAF3550497.1"/>
    <property type="molecule type" value="Genomic_DNA"/>
</dbReference>
<name>A0ABQ7CG91_BRACR</name>
<dbReference type="Proteomes" id="UP000266723">
    <property type="component" value="Unassembled WGS sequence"/>
</dbReference>
<protein>
    <submittedName>
        <fullName evidence="2">Uncharacterized protein</fullName>
    </submittedName>
</protein>
<organism evidence="2 3">
    <name type="scientific">Brassica cretica</name>
    <name type="common">Mustard</name>
    <dbReference type="NCBI Taxonomy" id="69181"/>
    <lineage>
        <taxon>Eukaryota</taxon>
        <taxon>Viridiplantae</taxon>
        <taxon>Streptophyta</taxon>
        <taxon>Embryophyta</taxon>
        <taxon>Tracheophyta</taxon>
        <taxon>Spermatophyta</taxon>
        <taxon>Magnoliopsida</taxon>
        <taxon>eudicotyledons</taxon>
        <taxon>Gunneridae</taxon>
        <taxon>Pentapetalae</taxon>
        <taxon>rosids</taxon>
        <taxon>malvids</taxon>
        <taxon>Brassicales</taxon>
        <taxon>Brassicaceae</taxon>
        <taxon>Brassiceae</taxon>
        <taxon>Brassica</taxon>
    </lineage>
</organism>
<gene>
    <name evidence="2" type="ORF">DY000_02006315</name>
</gene>
<evidence type="ECO:0000313" key="3">
    <source>
        <dbReference type="Proteomes" id="UP000266723"/>
    </source>
</evidence>
<keyword evidence="3" id="KW-1185">Reference proteome</keyword>
<proteinExistence type="predicted"/>